<keyword evidence="1" id="KW-0175">Coiled coil</keyword>
<feature type="non-terminal residue" evidence="2">
    <location>
        <position position="1"/>
    </location>
</feature>
<gene>
    <name evidence="2" type="ORF">S01H1_56102</name>
</gene>
<comment type="caution">
    <text evidence="2">The sequence shown here is derived from an EMBL/GenBank/DDBJ whole genome shotgun (WGS) entry which is preliminary data.</text>
</comment>
<reference evidence="2" key="1">
    <citation type="journal article" date="2014" name="Front. Microbiol.">
        <title>High frequency of phylogenetically diverse reductive dehalogenase-homologous genes in deep subseafloor sedimentary metagenomes.</title>
        <authorList>
            <person name="Kawai M."/>
            <person name="Futagami T."/>
            <person name="Toyoda A."/>
            <person name="Takaki Y."/>
            <person name="Nishi S."/>
            <person name="Hori S."/>
            <person name="Arai W."/>
            <person name="Tsubouchi T."/>
            <person name="Morono Y."/>
            <person name="Uchiyama I."/>
            <person name="Ito T."/>
            <person name="Fujiyama A."/>
            <person name="Inagaki F."/>
            <person name="Takami H."/>
        </authorList>
    </citation>
    <scope>NUCLEOTIDE SEQUENCE</scope>
    <source>
        <strain evidence="2">Expedition CK06-06</strain>
    </source>
</reference>
<dbReference type="AlphaFoldDB" id="X0VCN3"/>
<evidence type="ECO:0000313" key="2">
    <source>
        <dbReference type="EMBL" id="GAG15899.1"/>
    </source>
</evidence>
<feature type="non-terminal residue" evidence="2">
    <location>
        <position position="257"/>
    </location>
</feature>
<evidence type="ECO:0000256" key="1">
    <source>
        <dbReference type="SAM" id="Coils"/>
    </source>
</evidence>
<feature type="coiled-coil region" evidence="1">
    <location>
        <begin position="170"/>
        <end position="233"/>
    </location>
</feature>
<accession>X0VCN3</accession>
<dbReference type="EMBL" id="BARS01036504">
    <property type="protein sequence ID" value="GAG15899.1"/>
    <property type="molecule type" value="Genomic_DNA"/>
</dbReference>
<proteinExistence type="predicted"/>
<sequence>IELYEEVRNKAKERGWKDQVELYEDQIKHYKILLEKDRKLRQIEAQKIQKQKLYDESLNLRKDSAVSEIDSEKLKILEEEKRKEIEVMKVKETLNESVKLAERMGREYEVAFKKAAKTGKLNLDSKYPEILKIFINARDVALEKGWNDDAAIFSSHIRKYTELSERDIKIREIEAKKNQDQKTYEDYRKVQKENVDIEKYTKLQKQRIEGSEENRFQNEITELVEQAEKMARDYDISLKKGLKQGNLIEESPFSKII</sequence>
<protein>
    <submittedName>
        <fullName evidence="2">Uncharacterized protein</fullName>
    </submittedName>
</protein>
<name>X0VCN3_9ZZZZ</name>
<organism evidence="2">
    <name type="scientific">marine sediment metagenome</name>
    <dbReference type="NCBI Taxonomy" id="412755"/>
    <lineage>
        <taxon>unclassified sequences</taxon>
        <taxon>metagenomes</taxon>
        <taxon>ecological metagenomes</taxon>
    </lineage>
</organism>